<evidence type="ECO:0000313" key="1">
    <source>
        <dbReference type="EMBL" id="GHO87686.1"/>
    </source>
</evidence>
<protein>
    <submittedName>
        <fullName evidence="1">Uncharacterized protein</fullName>
    </submittedName>
</protein>
<accession>A0ABQ3VQT4</accession>
<organism evidence="1 2">
    <name type="scientific">Dictyobacter formicarum</name>
    <dbReference type="NCBI Taxonomy" id="2778368"/>
    <lineage>
        <taxon>Bacteria</taxon>
        <taxon>Bacillati</taxon>
        <taxon>Chloroflexota</taxon>
        <taxon>Ktedonobacteria</taxon>
        <taxon>Ktedonobacterales</taxon>
        <taxon>Dictyobacteraceae</taxon>
        <taxon>Dictyobacter</taxon>
    </lineage>
</organism>
<proteinExistence type="predicted"/>
<dbReference type="Proteomes" id="UP000635565">
    <property type="component" value="Unassembled WGS sequence"/>
</dbReference>
<reference evidence="1 2" key="1">
    <citation type="journal article" date="2021" name="Int. J. Syst. Evol. Microbiol.">
        <title>Reticulibacter mediterranei gen. nov., sp. nov., within the new family Reticulibacteraceae fam. nov., and Ktedonospora formicarum gen. nov., sp. nov., Ktedonobacter robiniae sp. nov., Dictyobacter formicarum sp. nov. and Dictyobacter arantiisoli sp. nov., belonging to the class Ktedonobacteria.</title>
        <authorList>
            <person name="Yabe S."/>
            <person name="Zheng Y."/>
            <person name="Wang C.M."/>
            <person name="Sakai Y."/>
            <person name="Abe K."/>
            <person name="Yokota A."/>
            <person name="Donadio S."/>
            <person name="Cavaletti L."/>
            <person name="Monciardini P."/>
        </authorList>
    </citation>
    <scope>NUCLEOTIDE SEQUENCE [LARGE SCALE GENOMIC DNA]</scope>
    <source>
        <strain evidence="1 2">SOSP1-9</strain>
    </source>
</reference>
<dbReference type="EMBL" id="BNJJ01000018">
    <property type="protein sequence ID" value="GHO87686.1"/>
    <property type="molecule type" value="Genomic_DNA"/>
</dbReference>
<gene>
    <name evidence="1" type="ORF">KSZ_56920</name>
</gene>
<sequence>MSLAGQQIGPYRLLKLIKHGNKSEAYQAEDTSQSQPVVITVISLDAMFLLRAIKFRLSAKNGA</sequence>
<comment type="caution">
    <text evidence="1">The sequence shown here is derived from an EMBL/GenBank/DDBJ whole genome shotgun (WGS) entry which is preliminary data.</text>
</comment>
<name>A0ABQ3VQT4_9CHLR</name>
<keyword evidence="2" id="KW-1185">Reference proteome</keyword>
<dbReference type="RefSeq" id="WP_201365216.1">
    <property type="nucleotide sequence ID" value="NZ_BNJJ01000018.1"/>
</dbReference>
<evidence type="ECO:0000313" key="2">
    <source>
        <dbReference type="Proteomes" id="UP000635565"/>
    </source>
</evidence>